<keyword evidence="2" id="KW-1185">Reference proteome</keyword>
<dbReference type="Proteomes" id="UP001153332">
    <property type="component" value="Unassembled WGS sequence"/>
</dbReference>
<evidence type="ECO:0000313" key="2">
    <source>
        <dbReference type="Proteomes" id="UP001153332"/>
    </source>
</evidence>
<dbReference type="EMBL" id="JAPUUL010002355">
    <property type="protein sequence ID" value="KAJ8125454.1"/>
    <property type="molecule type" value="Genomic_DNA"/>
</dbReference>
<gene>
    <name evidence="1" type="ORF">O1611_g8185</name>
</gene>
<accession>A0ACC2JDK3</accession>
<organism evidence="1 2">
    <name type="scientific">Lasiodiplodia mahajangana</name>
    <dbReference type="NCBI Taxonomy" id="1108764"/>
    <lineage>
        <taxon>Eukaryota</taxon>
        <taxon>Fungi</taxon>
        <taxon>Dikarya</taxon>
        <taxon>Ascomycota</taxon>
        <taxon>Pezizomycotina</taxon>
        <taxon>Dothideomycetes</taxon>
        <taxon>Dothideomycetes incertae sedis</taxon>
        <taxon>Botryosphaeriales</taxon>
        <taxon>Botryosphaeriaceae</taxon>
        <taxon>Lasiodiplodia</taxon>
    </lineage>
</organism>
<protein>
    <submittedName>
        <fullName evidence="1">Uncharacterized protein</fullName>
    </submittedName>
</protein>
<sequence length="388" mass="44394">MSTRAFQVDPLGDMFTAEEKRILRGRDSGPKQTRDSLVVRLADAFTFRRAPRGWQPPFFCFDRVALAEDIDTSRCSLPFMSQHELDKANKYGLFLPLLVPTEIPSGVTADELKQILHASHYRWVKGGRHRNLCTIIDSIPNNAQINKVVCIGLSEIAHRFDPRSESINIMSRCLAQHLAVKAMVNYLRSLVFHEVQLFAADWIYDRAHREALESFGFTVLDASYGKQEHFAAIDDNTMLISFTIPDFECILPIISEYARPVAMIYDAYDYLILENHIRPAPSPVWSRVKYNEVWVTVPGPPVVSTDDHAEPGVGDLTTSLPCWLPFYTRSTGEMLDEYRIAMNMFEFDVAELASRFELDPSMGYEPIDSDKIQQRRFAGERSRLFVRK</sequence>
<proteinExistence type="predicted"/>
<name>A0ACC2JDK3_9PEZI</name>
<evidence type="ECO:0000313" key="1">
    <source>
        <dbReference type="EMBL" id="KAJ8125454.1"/>
    </source>
</evidence>
<comment type="caution">
    <text evidence="1">The sequence shown here is derived from an EMBL/GenBank/DDBJ whole genome shotgun (WGS) entry which is preliminary data.</text>
</comment>
<reference evidence="1" key="1">
    <citation type="submission" date="2022-12" db="EMBL/GenBank/DDBJ databases">
        <title>Genome Sequence of Lasiodiplodia mahajangana.</title>
        <authorList>
            <person name="Buettner E."/>
        </authorList>
    </citation>
    <scope>NUCLEOTIDE SEQUENCE</scope>
    <source>
        <strain evidence="1">VT137</strain>
    </source>
</reference>